<dbReference type="Proteomes" id="UP000003438">
    <property type="component" value="Unassembled WGS sequence"/>
</dbReference>
<dbReference type="AlphaFoldDB" id="D1PPN6"/>
<proteinExistence type="predicted"/>
<feature type="non-terminal residue" evidence="1">
    <location>
        <position position="185"/>
    </location>
</feature>
<dbReference type="HOGENOM" id="CLU_1464355_0_0_9"/>
<accession>D1PPN6</accession>
<reference evidence="1" key="1">
    <citation type="submission" date="2009-12" db="EMBL/GenBank/DDBJ databases">
        <authorList>
            <person name="Weinstock G."/>
            <person name="Sodergren E."/>
            <person name="Clifton S."/>
            <person name="Fulton L."/>
            <person name="Fulton B."/>
            <person name="Courtney L."/>
            <person name="Fronick C."/>
            <person name="Harrison M."/>
            <person name="Strong C."/>
            <person name="Farmer C."/>
            <person name="Delahaunty K."/>
            <person name="Markovic C."/>
            <person name="Hall O."/>
            <person name="Minx P."/>
            <person name="Tomlinson C."/>
            <person name="Mitreva M."/>
            <person name="Nelson J."/>
            <person name="Hou S."/>
            <person name="Wollam A."/>
            <person name="Pepin K.H."/>
            <person name="Johnson M."/>
            <person name="Bhonagiri V."/>
            <person name="Nash W.E."/>
            <person name="Warren W."/>
            <person name="Chinwalla A."/>
            <person name="Mardis E.R."/>
            <person name="Wilson R.K."/>
        </authorList>
    </citation>
    <scope>NUCLEOTIDE SEQUENCE [LARGE SCALE GENOMIC DNA]</scope>
    <source>
        <strain evidence="1">DSM 15176</strain>
    </source>
</reference>
<evidence type="ECO:0000313" key="2">
    <source>
        <dbReference type="Proteomes" id="UP000003438"/>
    </source>
</evidence>
<organism evidence="1 2">
    <name type="scientific">Subdoligranulum variabile DSM 15176</name>
    <dbReference type="NCBI Taxonomy" id="411471"/>
    <lineage>
        <taxon>Bacteria</taxon>
        <taxon>Bacillati</taxon>
        <taxon>Bacillota</taxon>
        <taxon>Clostridia</taxon>
        <taxon>Eubacteriales</taxon>
        <taxon>Oscillospiraceae</taxon>
        <taxon>Subdoligranulum</taxon>
    </lineage>
</organism>
<comment type="caution">
    <text evidence="1">The sequence shown here is derived from an EMBL/GenBank/DDBJ whole genome shotgun (WGS) entry which is preliminary data.</text>
</comment>
<dbReference type="EMBL" id="ACBY02000028">
    <property type="protein sequence ID" value="EFB75342.1"/>
    <property type="molecule type" value="Genomic_DNA"/>
</dbReference>
<gene>
    <name evidence="1" type="ORF">SUBVAR_06353</name>
</gene>
<name>D1PPN6_9FIRM</name>
<protein>
    <submittedName>
        <fullName evidence="1">Uncharacterized protein</fullName>
    </submittedName>
</protein>
<keyword evidence="2" id="KW-1185">Reference proteome</keyword>
<sequence>MGIVQQDPLQELFEPALVAAPVERPEERLHTEVGRRIAPVQPAGVDLGGQQQPLGHPAALALPQTEFQVVQGGVHPRPVQALLHQPGQGIPQEVFHPGKALPGAVLRRQQQGGLQYPVVELHRHVPGQPRLQQTAAQRGFVVSAEHVAQRLQGGQLLPVPESPGTEAQPQPVVALQRFPVAQGVV</sequence>
<evidence type="ECO:0000313" key="1">
    <source>
        <dbReference type="EMBL" id="EFB75342.1"/>
    </source>
</evidence>